<name>A0ABP6RKD6_9PSEU</name>
<comment type="caution">
    <text evidence="1">The sequence shown here is derived from an EMBL/GenBank/DDBJ whole genome shotgun (WGS) entry which is preliminary data.</text>
</comment>
<evidence type="ECO:0000313" key="1">
    <source>
        <dbReference type="EMBL" id="GAA3355089.1"/>
    </source>
</evidence>
<gene>
    <name evidence="1" type="ORF">GCM10020366_13790</name>
</gene>
<protein>
    <recommendedName>
        <fullName evidence="3">DUF4258 domain-containing protein</fullName>
    </recommendedName>
</protein>
<dbReference type="EMBL" id="BAAAYK010000038">
    <property type="protein sequence ID" value="GAA3355089.1"/>
    <property type="molecule type" value="Genomic_DNA"/>
</dbReference>
<reference evidence="2" key="1">
    <citation type="journal article" date="2019" name="Int. J. Syst. Evol. Microbiol.">
        <title>The Global Catalogue of Microorganisms (GCM) 10K type strain sequencing project: providing services to taxonomists for standard genome sequencing and annotation.</title>
        <authorList>
            <consortium name="The Broad Institute Genomics Platform"/>
            <consortium name="The Broad Institute Genome Sequencing Center for Infectious Disease"/>
            <person name="Wu L."/>
            <person name="Ma J."/>
        </authorList>
    </citation>
    <scope>NUCLEOTIDE SEQUENCE [LARGE SCALE GENOMIC DNA]</scope>
    <source>
        <strain evidence="2">JCM 9687</strain>
    </source>
</reference>
<proteinExistence type="predicted"/>
<organism evidence="1 2">
    <name type="scientific">Saccharopolyspora gregorii</name>
    <dbReference type="NCBI Taxonomy" id="33914"/>
    <lineage>
        <taxon>Bacteria</taxon>
        <taxon>Bacillati</taxon>
        <taxon>Actinomycetota</taxon>
        <taxon>Actinomycetes</taxon>
        <taxon>Pseudonocardiales</taxon>
        <taxon>Pseudonocardiaceae</taxon>
        <taxon>Saccharopolyspora</taxon>
    </lineage>
</organism>
<dbReference type="Pfam" id="PF14076">
    <property type="entry name" value="DUF4258"/>
    <property type="match status" value="1"/>
</dbReference>
<dbReference type="Proteomes" id="UP001500483">
    <property type="component" value="Unassembled WGS sequence"/>
</dbReference>
<dbReference type="InterPro" id="IPR025354">
    <property type="entry name" value="DUF4258"/>
</dbReference>
<evidence type="ECO:0000313" key="2">
    <source>
        <dbReference type="Proteomes" id="UP001500483"/>
    </source>
</evidence>
<dbReference type="RefSeq" id="WP_344925035.1">
    <property type="nucleotide sequence ID" value="NZ_BAAAYK010000038.1"/>
</dbReference>
<evidence type="ECO:0008006" key="3">
    <source>
        <dbReference type="Google" id="ProtNLM"/>
    </source>
</evidence>
<keyword evidence="2" id="KW-1185">Reference proteome</keyword>
<accession>A0ABP6RKD6</accession>
<sequence length="81" mass="8931">MRIESIEWDDANLEHATRHGVSADKIDQAISNPTKVARNKRARAASHLLLGRTRGGRPILVAIAYDEPSSTVRPITAWEAT</sequence>